<evidence type="ECO:0000256" key="9">
    <source>
        <dbReference type="ARBA" id="ARBA00023136"/>
    </source>
</evidence>
<keyword evidence="7" id="KW-1133">Transmembrane helix</keyword>
<sequence length="400" mass="45901">MATRNYRGRQRRPNDRHYDRRYDRRYQMYYEDDDDDDYYMYNEPECDIPWRPILSFIGALALTLNLMRISDNPHTMDNMPDPHAEKHGILDSIFSGVTGQTEAPFVASKIKYGFPVTPNEEYTLPPPRVTNQTTVVLVLSARKHFERRASIRETWAQTNDNVYFVIGGPDPDVPEDMDKSSPTSSTNLLFKEQELYGDIIDSVHTDSYRSLPFKLHYGMKWAVENVPDLNWVAKADDDHIVRVKLLQFFVLRKFNPNHPSVIGGIVVGAPPHRAGKWAEDPKFTPETYPPWAFGSAGYVVSRAVAQYIATEESLYYYQGEDAGLGIWLEESPLQITWIDTPEMNKDKVCEGKYYIIGHDLTIDEMKACWSSLGDEVPDRKSVIAFGAGRKDQHPTKISGW</sequence>
<evidence type="ECO:0000256" key="7">
    <source>
        <dbReference type="ARBA" id="ARBA00022989"/>
    </source>
</evidence>
<dbReference type="EMBL" id="CAICTM010000496">
    <property type="protein sequence ID" value="CAB9511675.1"/>
    <property type="molecule type" value="Genomic_DNA"/>
</dbReference>
<evidence type="ECO:0000313" key="12">
    <source>
        <dbReference type="Proteomes" id="UP001153069"/>
    </source>
</evidence>
<dbReference type="PANTHER" id="PTHR11214">
    <property type="entry name" value="BETA-1,3-N-ACETYLGLUCOSAMINYLTRANSFERASE"/>
    <property type="match status" value="1"/>
</dbReference>
<dbReference type="Pfam" id="PF01762">
    <property type="entry name" value="Galactosyl_T"/>
    <property type="match status" value="1"/>
</dbReference>
<name>A0A9N8HGQ3_9STRA</name>
<evidence type="ECO:0000256" key="1">
    <source>
        <dbReference type="ARBA" id="ARBA00004323"/>
    </source>
</evidence>
<accession>A0A9N8HGQ3</accession>
<dbReference type="AlphaFoldDB" id="A0A9N8HGQ3"/>
<proteinExistence type="inferred from homology"/>
<keyword evidence="5" id="KW-0812">Transmembrane</keyword>
<comment type="similarity">
    <text evidence="2 10">Belongs to the glycosyltransferase 31 family.</text>
</comment>
<gene>
    <name evidence="11" type="ORF">SEMRO_497_G154700.1</name>
</gene>
<protein>
    <recommendedName>
        <fullName evidence="10">Hexosyltransferase</fullName>
        <ecNumber evidence="10">2.4.1.-</ecNumber>
    </recommendedName>
</protein>
<keyword evidence="12" id="KW-1185">Reference proteome</keyword>
<evidence type="ECO:0000256" key="3">
    <source>
        <dbReference type="ARBA" id="ARBA00022676"/>
    </source>
</evidence>
<dbReference type="OrthoDB" id="48251at2759"/>
<dbReference type="InterPro" id="IPR002659">
    <property type="entry name" value="Glyco_trans_31"/>
</dbReference>
<keyword evidence="9" id="KW-0472">Membrane</keyword>
<keyword evidence="8 10" id="KW-0333">Golgi apparatus</keyword>
<dbReference type="Gene3D" id="3.90.550.50">
    <property type="match status" value="1"/>
</dbReference>
<reference evidence="11" key="1">
    <citation type="submission" date="2020-06" db="EMBL/GenBank/DDBJ databases">
        <authorList>
            <consortium name="Plant Systems Biology data submission"/>
        </authorList>
    </citation>
    <scope>NUCLEOTIDE SEQUENCE</scope>
    <source>
        <strain evidence="11">D6</strain>
    </source>
</reference>
<evidence type="ECO:0000256" key="10">
    <source>
        <dbReference type="RuleBase" id="RU363063"/>
    </source>
</evidence>
<comment type="caution">
    <text evidence="11">The sequence shown here is derived from an EMBL/GenBank/DDBJ whole genome shotgun (WGS) entry which is preliminary data.</text>
</comment>
<dbReference type="GO" id="GO:0000139">
    <property type="term" value="C:Golgi membrane"/>
    <property type="evidence" value="ECO:0007669"/>
    <property type="project" value="UniProtKB-SubCell"/>
</dbReference>
<keyword evidence="6" id="KW-0735">Signal-anchor</keyword>
<dbReference type="GO" id="GO:0008378">
    <property type="term" value="F:galactosyltransferase activity"/>
    <property type="evidence" value="ECO:0007669"/>
    <property type="project" value="TreeGrafter"/>
</dbReference>
<keyword evidence="4" id="KW-0808">Transferase</keyword>
<evidence type="ECO:0000256" key="8">
    <source>
        <dbReference type="ARBA" id="ARBA00023034"/>
    </source>
</evidence>
<evidence type="ECO:0000256" key="2">
    <source>
        <dbReference type="ARBA" id="ARBA00008661"/>
    </source>
</evidence>
<evidence type="ECO:0000256" key="4">
    <source>
        <dbReference type="ARBA" id="ARBA00022679"/>
    </source>
</evidence>
<organism evidence="11 12">
    <name type="scientific">Seminavis robusta</name>
    <dbReference type="NCBI Taxonomy" id="568900"/>
    <lineage>
        <taxon>Eukaryota</taxon>
        <taxon>Sar</taxon>
        <taxon>Stramenopiles</taxon>
        <taxon>Ochrophyta</taxon>
        <taxon>Bacillariophyta</taxon>
        <taxon>Bacillariophyceae</taxon>
        <taxon>Bacillariophycidae</taxon>
        <taxon>Naviculales</taxon>
        <taxon>Naviculaceae</taxon>
        <taxon>Seminavis</taxon>
    </lineage>
</organism>
<dbReference type="PANTHER" id="PTHR11214:SF3">
    <property type="entry name" value="BETA-1,3-GALACTOSYLTRANSFERASE 6"/>
    <property type="match status" value="1"/>
</dbReference>
<dbReference type="EC" id="2.4.1.-" evidence="10"/>
<evidence type="ECO:0000313" key="11">
    <source>
        <dbReference type="EMBL" id="CAB9511675.1"/>
    </source>
</evidence>
<dbReference type="Proteomes" id="UP001153069">
    <property type="component" value="Unassembled WGS sequence"/>
</dbReference>
<evidence type="ECO:0000256" key="5">
    <source>
        <dbReference type="ARBA" id="ARBA00022692"/>
    </source>
</evidence>
<comment type="subcellular location">
    <subcellularLocation>
        <location evidence="1 10">Golgi apparatus membrane</location>
        <topology evidence="1 10">Single-pass type II membrane protein</topology>
    </subcellularLocation>
</comment>
<keyword evidence="3 10" id="KW-0328">Glycosyltransferase</keyword>
<evidence type="ECO:0000256" key="6">
    <source>
        <dbReference type="ARBA" id="ARBA00022968"/>
    </source>
</evidence>